<feature type="signal peptide" evidence="1">
    <location>
        <begin position="1"/>
        <end position="18"/>
    </location>
</feature>
<evidence type="ECO:0000313" key="3">
    <source>
        <dbReference type="Proteomes" id="UP000294650"/>
    </source>
</evidence>
<comment type="caution">
    <text evidence="2">The sequence shown here is derived from an EMBL/GenBank/DDBJ whole genome shotgun (WGS) entry which is preliminary data.</text>
</comment>
<dbReference type="Gene3D" id="2.50.20.10">
    <property type="entry name" value="Lipoprotein localisation LolA/LolB/LppX"/>
    <property type="match status" value="1"/>
</dbReference>
<accession>A0A4R3N035</accession>
<keyword evidence="3" id="KW-1185">Reference proteome</keyword>
<protein>
    <submittedName>
        <fullName evidence="2">Outer membrane lipoprotein-sorting protein</fullName>
    </submittedName>
</protein>
<evidence type="ECO:0000256" key="1">
    <source>
        <dbReference type="SAM" id="SignalP"/>
    </source>
</evidence>
<dbReference type="InterPro" id="IPR052944">
    <property type="entry name" value="Sporulation_related"/>
</dbReference>
<dbReference type="EMBL" id="SMAN01000014">
    <property type="protein sequence ID" value="TCT20383.1"/>
    <property type="molecule type" value="Genomic_DNA"/>
</dbReference>
<gene>
    <name evidence="2" type="ORF">EDD68_11467</name>
</gene>
<keyword evidence="1" id="KW-0732">Signal</keyword>
<dbReference type="InterPro" id="IPR029046">
    <property type="entry name" value="LolA/LolB/LppX"/>
</dbReference>
<organism evidence="2 3">
    <name type="scientific">Melghiribacillus thermohalophilus</name>
    <dbReference type="NCBI Taxonomy" id="1324956"/>
    <lineage>
        <taxon>Bacteria</taxon>
        <taxon>Bacillati</taxon>
        <taxon>Bacillota</taxon>
        <taxon>Bacilli</taxon>
        <taxon>Bacillales</taxon>
        <taxon>Bacillaceae</taxon>
        <taxon>Melghiribacillus</taxon>
    </lineage>
</organism>
<dbReference type="AlphaFoldDB" id="A0A4R3N035"/>
<evidence type="ECO:0000313" key="2">
    <source>
        <dbReference type="EMBL" id="TCT20383.1"/>
    </source>
</evidence>
<keyword evidence="2" id="KW-0449">Lipoprotein</keyword>
<dbReference type="Proteomes" id="UP000294650">
    <property type="component" value="Unassembled WGS sequence"/>
</dbReference>
<reference evidence="2 3" key="1">
    <citation type="submission" date="2019-03" db="EMBL/GenBank/DDBJ databases">
        <title>Genomic Encyclopedia of Type Strains, Phase IV (KMG-IV): sequencing the most valuable type-strain genomes for metagenomic binning, comparative biology and taxonomic classification.</title>
        <authorList>
            <person name="Goeker M."/>
        </authorList>
    </citation>
    <scope>NUCLEOTIDE SEQUENCE [LARGE SCALE GENOMIC DNA]</scope>
    <source>
        <strain evidence="2 3">DSM 25894</strain>
    </source>
</reference>
<name>A0A4R3N035_9BACI</name>
<dbReference type="RefSeq" id="WP_132372179.1">
    <property type="nucleotide sequence ID" value="NZ_SMAN01000014.1"/>
</dbReference>
<dbReference type="OrthoDB" id="9785380at2"/>
<sequence>MNKKYVLFMFVCLLIVLAACGDQSKEDVIDSLEKKAENMNGYKAQAKMNLKTGEEVQSYQINVWHKKKDLYRVHLENPDDEKSSQIILRNSDGVFVLTPALGKSFKFQSDWPHNSSQPYLYTSLIKDLLEDSELTFNTTDSHYMFKAKTNYQSNKNLPYQEIYFDKKTLKPKMVKVFDKDYNPLVEVSFTEFDFDPEFSEEDFDTEKNLTSSAISLPAMASEEDTPFTVYYPMYKPEGTELEDQKEVSFDGGKRAILTFSGNKTFTLIEEKYTEVPTSLTVPVSVEGEPVNLGFTMGALTDNSLEWTYNGMRFYLASEELTREEMIEVARSVQGTAVK</sequence>
<dbReference type="PANTHER" id="PTHR37507">
    <property type="entry name" value="SPORULATION PROTEIN YDCC"/>
    <property type="match status" value="1"/>
</dbReference>
<feature type="chain" id="PRO_5038533523" evidence="1">
    <location>
        <begin position="19"/>
        <end position="338"/>
    </location>
</feature>
<proteinExistence type="predicted"/>
<dbReference type="PANTHER" id="PTHR37507:SF2">
    <property type="entry name" value="SPORULATION PROTEIN YDCC"/>
    <property type="match status" value="1"/>
</dbReference>
<dbReference type="PROSITE" id="PS51257">
    <property type="entry name" value="PROKAR_LIPOPROTEIN"/>
    <property type="match status" value="1"/>
</dbReference>
<dbReference type="SUPFAM" id="SSF89392">
    <property type="entry name" value="Prokaryotic lipoproteins and lipoprotein localization factors"/>
    <property type="match status" value="1"/>
</dbReference>